<organism evidence="6 7">
    <name type="scientific">Yersinia hibernica</name>
    <dbReference type="NCBI Taxonomy" id="2339259"/>
    <lineage>
        <taxon>Bacteria</taxon>
        <taxon>Pseudomonadati</taxon>
        <taxon>Pseudomonadota</taxon>
        <taxon>Gammaproteobacteria</taxon>
        <taxon>Enterobacterales</taxon>
        <taxon>Yersiniaceae</taxon>
        <taxon>Yersinia</taxon>
    </lineage>
</organism>
<evidence type="ECO:0000313" key="6">
    <source>
        <dbReference type="EMBL" id="QAX80188.1"/>
    </source>
</evidence>
<dbReference type="EMBL" id="CP032487">
    <property type="protein sequence ID" value="QAX80188.1"/>
    <property type="molecule type" value="Genomic_DNA"/>
</dbReference>
<evidence type="ECO:0000256" key="4">
    <source>
        <dbReference type="ARBA" id="ARBA00022840"/>
    </source>
</evidence>
<evidence type="ECO:0000256" key="2">
    <source>
        <dbReference type="ARBA" id="ARBA00022801"/>
    </source>
</evidence>
<feature type="domain" description="UvrD-like helicase ATP-binding" evidence="5">
    <location>
        <begin position="9"/>
        <end position="81"/>
    </location>
</feature>
<evidence type="ECO:0000256" key="1">
    <source>
        <dbReference type="ARBA" id="ARBA00022741"/>
    </source>
</evidence>
<gene>
    <name evidence="6" type="ORF">D5F51_17580</name>
</gene>
<protein>
    <recommendedName>
        <fullName evidence="5">UvrD-like helicase ATP-binding domain-containing protein</fullName>
    </recommendedName>
</protein>
<evidence type="ECO:0000313" key="7">
    <source>
        <dbReference type="Proteomes" id="UP000288804"/>
    </source>
</evidence>
<reference evidence="7" key="1">
    <citation type="submission" date="2018-09" db="EMBL/GenBank/DDBJ databases">
        <title>Yersinia hibernicus sp. nov.</title>
        <authorList>
            <person name="Nguyen S.V."/>
            <person name="Mundanda D.M."/>
            <person name="Anes J."/>
            <person name="Fanning S."/>
        </authorList>
    </citation>
    <scope>NUCLEOTIDE SEQUENCE [LARGE SCALE GENOMIC DNA]</scope>
    <source>
        <strain evidence="7">CFS1934</strain>
    </source>
</reference>
<dbReference type="Pfam" id="PF00580">
    <property type="entry name" value="UvrD-helicase"/>
    <property type="match status" value="1"/>
</dbReference>
<dbReference type="RefSeq" id="WP_129198116.1">
    <property type="nucleotide sequence ID" value="NZ_CP032487.1"/>
</dbReference>
<keyword evidence="7" id="KW-1185">Reference proteome</keyword>
<dbReference type="InterPro" id="IPR014016">
    <property type="entry name" value="UvrD-like_ATP-bd"/>
</dbReference>
<accession>A0ABX5R487</accession>
<evidence type="ECO:0000256" key="3">
    <source>
        <dbReference type="ARBA" id="ARBA00022806"/>
    </source>
</evidence>
<dbReference type="SUPFAM" id="SSF52540">
    <property type="entry name" value="P-loop containing nucleoside triphosphate hydrolases"/>
    <property type="match status" value="1"/>
</dbReference>
<name>A0ABX5R487_9GAMM</name>
<dbReference type="Gene3D" id="3.40.50.300">
    <property type="entry name" value="P-loop containing nucleotide triphosphate hydrolases"/>
    <property type="match status" value="1"/>
</dbReference>
<keyword evidence="2" id="KW-0378">Hydrolase</keyword>
<keyword evidence="3" id="KW-0347">Helicase</keyword>
<dbReference type="Proteomes" id="UP000288804">
    <property type="component" value="Chromosome"/>
</dbReference>
<keyword evidence="1" id="KW-0547">Nucleotide-binding</keyword>
<evidence type="ECO:0000259" key="5">
    <source>
        <dbReference type="Pfam" id="PF00580"/>
    </source>
</evidence>
<dbReference type="InterPro" id="IPR027417">
    <property type="entry name" value="P-loop_NTPase"/>
</dbReference>
<keyword evidence="4" id="KW-0067">ATP-binding</keyword>
<sequence>MLFTDTFKNGILSYRYAYLFANEFITTYPKIIDTIGNRFQYAFVDEMQDMDALQYSLLENCLHNGKTVYQRIGDNNQAIYNTDNEESINWVGRPSTLNIQGSHRLSSPIANVVSKLSLTHAIVIGNNNQSKIKPIILCYRSKDIKKVIPKFNELYDCYLNSGQIPKLDNPLRASIAWVAKPREDDKLSLVNFINIDSLPEPKSNDLNTLHDYFLILLRKSNVTISDICDSLINSTLFLLKSYSIKDANGYFHTKKTLIEYIKKLDEKHYENLKKLLYRVANKFILGDEVYFEMSKKTIIWTFKKISEIDIQDDNFFLQDAKKIITATPIIKETRTKKNSEHYTGTIHSVKGQTHSATLYLETYYKKNYESFVLKEFFEGKNCVDITNSIKDEIDKIEIEITKLKNGHGEKTRKAKIKTLQAKIVLIERYAKMMYVGFSRPQHLLCFAIDESRFNQLKIDTALWDVINV</sequence>
<proteinExistence type="predicted"/>